<proteinExistence type="predicted"/>
<name>A0A5C6ARM3_9BACT</name>
<evidence type="ECO:0000313" key="2">
    <source>
        <dbReference type="Proteomes" id="UP000316213"/>
    </source>
</evidence>
<dbReference type="Proteomes" id="UP000316213">
    <property type="component" value="Unassembled WGS sequence"/>
</dbReference>
<reference evidence="1 2" key="1">
    <citation type="submission" date="2019-02" db="EMBL/GenBank/DDBJ databases">
        <title>Deep-cultivation of Planctomycetes and their phenomic and genomic characterization uncovers novel biology.</title>
        <authorList>
            <person name="Wiegand S."/>
            <person name="Jogler M."/>
            <person name="Boedeker C."/>
            <person name="Pinto D."/>
            <person name="Vollmers J."/>
            <person name="Rivas-Marin E."/>
            <person name="Kohn T."/>
            <person name="Peeters S.H."/>
            <person name="Heuer A."/>
            <person name="Rast P."/>
            <person name="Oberbeckmann S."/>
            <person name="Bunk B."/>
            <person name="Jeske O."/>
            <person name="Meyerdierks A."/>
            <person name="Storesund J.E."/>
            <person name="Kallscheuer N."/>
            <person name="Luecker S."/>
            <person name="Lage O.M."/>
            <person name="Pohl T."/>
            <person name="Merkel B.J."/>
            <person name="Hornburger P."/>
            <person name="Mueller R.-W."/>
            <person name="Bruemmer F."/>
            <person name="Labrenz M."/>
            <person name="Spormann A.M."/>
            <person name="Op Den Camp H."/>
            <person name="Overmann J."/>
            <person name="Amann R."/>
            <person name="Jetten M.S.M."/>
            <person name="Mascher T."/>
            <person name="Medema M.H."/>
            <person name="Devos D.P."/>
            <person name="Kaster A.-K."/>
            <person name="Ovreas L."/>
            <person name="Rohde M."/>
            <person name="Galperin M.Y."/>
            <person name="Jogler C."/>
        </authorList>
    </citation>
    <scope>NUCLEOTIDE SEQUENCE [LARGE SCALE GENOMIC DNA]</scope>
    <source>
        <strain evidence="1 2">Pla100</strain>
    </source>
</reference>
<evidence type="ECO:0000313" key="1">
    <source>
        <dbReference type="EMBL" id="TWU01736.1"/>
    </source>
</evidence>
<accession>A0A5C6ARM3</accession>
<dbReference type="AlphaFoldDB" id="A0A5C6ARM3"/>
<keyword evidence="2" id="KW-1185">Reference proteome</keyword>
<sequence>MTDSLNKSPQAPESLMHEWIIAGIVSASARFIPIPFVDDLVRDRCKRFVISRTLAKHDTDQSMKSLEPLYSGDGGCLTGCVGVVAKAPLKLLLFPIRKLVSIGTSVRGVPLEVMRMVLLGRTLDRCLRSGRFDKPGTSAADVRVAFEAAFAGMDLRVVRAAISDALAGVKDWQASATASAKTAARPIVDTANDLDVPVELDKTASQVQEALSRPGVSNLFTEFDERFDRQFG</sequence>
<organism evidence="1 2">
    <name type="scientific">Neorhodopirellula pilleata</name>
    <dbReference type="NCBI Taxonomy" id="2714738"/>
    <lineage>
        <taxon>Bacteria</taxon>
        <taxon>Pseudomonadati</taxon>
        <taxon>Planctomycetota</taxon>
        <taxon>Planctomycetia</taxon>
        <taxon>Pirellulales</taxon>
        <taxon>Pirellulaceae</taxon>
        <taxon>Neorhodopirellula</taxon>
    </lineage>
</organism>
<dbReference type="EMBL" id="SJPM01000002">
    <property type="protein sequence ID" value="TWU01736.1"/>
    <property type="molecule type" value="Genomic_DNA"/>
</dbReference>
<protein>
    <submittedName>
        <fullName evidence="1">Uncharacterized protein</fullName>
    </submittedName>
</protein>
<comment type="caution">
    <text evidence="1">The sequence shown here is derived from an EMBL/GenBank/DDBJ whole genome shotgun (WGS) entry which is preliminary data.</text>
</comment>
<gene>
    <name evidence="1" type="ORF">Pla100_14710</name>
</gene>